<evidence type="ECO:0000313" key="1">
    <source>
        <dbReference type="EMBL" id="RTI00107.1"/>
    </source>
</evidence>
<evidence type="ECO:0000313" key="2">
    <source>
        <dbReference type="Proteomes" id="UP000288347"/>
    </source>
</evidence>
<reference evidence="1 2" key="1">
    <citation type="journal article" date="2019" name="Extremophiles">
        <title>Biogeography of thermophiles and predominance of Thermus scotoductus in domestic water heaters.</title>
        <authorList>
            <person name="Wilpiszeski R.L."/>
            <person name="Zhang Z."/>
            <person name="House C.H."/>
        </authorList>
    </citation>
    <scope>NUCLEOTIDE SEQUENCE [LARGE SCALE GENOMIC DNA]</scope>
    <source>
        <strain evidence="1 2">16_S16</strain>
    </source>
</reference>
<accession>A0A430UH01</accession>
<organism evidence="1 2">
    <name type="scientific">Thermus scotoductus</name>
    <dbReference type="NCBI Taxonomy" id="37636"/>
    <lineage>
        <taxon>Bacteria</taxon>
        <taxon>Thermotogati</taxon>
        <taxon>Deinococcota</taxon>
        <taxon>Deinococci</taxon>
        <taxon>Thermales</taxon>
        <taxon>Thermaceae</taxon>
        <taxon>Thermus</taxon>
    </lineage>
</organism>
<evidence type="ECO:0008006" key="3">
    <source>
        <dbReference type="Google" id="ProtNLM"/>
    </source>
</evidence>
<proteinExistence type="predicted"/>
<dbReference type="NCBIfam" id="TIGR01451">
    <property type="entry name" value="B_ant_repeat"/>
    <property type="match status" value="1"/>
</dbReference>
<comment type="caution">
    <text evidence="1">The sequence shown here is derived from an EMBL/GenBank/DDBJ whole genome shotgun (WGS) entry which is preliminary data.</text>
</comment>
<dbReference type="InterPro" id="IPR047589">
    <property type="entry name" value="DUF11_rpt"/>
</dbReference>
<gene>
    <name evidence="1" type="ORF">CSW29_06465</name>
</gene>
<name>A0A430UH01_THESC</name>
<dbReference type="Proteomes" id="UP000288347">
    <property type="component" value="Unassembled WGS sequence"/>
</dbReference>
<sequence>MRLRIAGITLALGLMALVWGQAPGLRLTLLTFQVVQAQGQKEELRQALEVRPGDILEYRLEAENVSNAPQKQVSLVLPIPKETAYLEGSATVLELRGLRILPTFSYDGGKTFGLPPLKRKVKVVEGGKEVEKEVEVKPEEYTHVRWVIPELGPKEKVVLKARVIVR</sequence>
<dbReference type="AlphaFoldDB" id="A0A430UH01"/>
<dbReference type="EMBL" id="PEMH01000192">
    <property type="protein sequence ID" value="RTI00107.1"/>
    <property type="molecule type" value="Genomic_DNA"/>
</dbReference>
<protein>
    <recommendedName>
        <fullName evidence="3">DUF11 domain-containing protein</fullName>
    </recommendedName>
</protein>